<feature type="region of interest" description="Disordered" evidence="1">
    <location>
        <begin position="481"/>
        <end position="556"/>
    </location>
</feature>
<feature type="region of interest" description="Disordered" evidence="1">
    <location>
        <begin position="325"/>
        <end position="391"/>
    </location>
</feature>
<protein>
    <submittedName>
        <fullName evidence="2">Uncharacterized protein</fullName>
    </submittedName>
</protein>
<reference evidence="2 3" key="1">
    <citation type="submission" date="2018-12" db="EMBL/GenBank/DDBJ databases">
        <title>Genome sequence and assembly of Colletotrichum trifolii.</title>
        <authorList>
            <person name="Gan P."/>
            <person name="Shirasu K."/>
        </authorList>
    </citation>
    <scope>NUCLEOTIDE SEQUENCE [LARGE SCALE GENOMIC DNA]</scope>
    <source>
        <strain evidence="2 3">543-2</strain>
    </source>
</reference>
<feature type="compositionally biased region" description="Low complexity" evidence="1">
    <location>
        <begin position="512"/>
        <end position="533"/>
    </location>
</feature>
<dbReference type="AlphaFoldDB" id="A0A4R8RCW0"/>
<feature type="region of interest" description="Disordered" evidence="1">
    <location>
        <begin position="417"/>
        <end position="438"/>
    </location>
</feature>
<gene>
    <name evidence="2" type="ORF">CTRI78_v007149</name>
</gene>
<dbReference type="STRING" id="5466.A0A4R8RCW0"/>
<keyword evidence="3" id="KW-1185">Reference proteome</keyword>
<dbReference type="EMBL" id="RYZW01000073">
    <property type="protein sequence ID" value="TDZ53140.1"/>
    <property type="molecule type" value="Genomic_DNA"/>
</dbReference>
<feature type="compositionally biased region" description="Polar residues" evidence="1">
    <location>
        <begin position="325"/>
        <end position="346"/>
    </location>
</feature>
<dbReference type="Proteomes" id="UP000295703">
    <property type="component" value="Unassembled WGS sequence"/>
</dbReference>
<sequence length="676" mass="71547">MDKSQGQQQQQQQHQNHHYYQQQYHQGMLPPPFPVGPVPPSALAPGPASIPQPVVPAKRDDDDVQFVSSNPVKKRKIGTAQPILPPTTHTTTAVTSVSLPPSGLPFPSPNNTPASSHHHLAAAKQTDTSTQPERRGSTGMVNPAMHMPDFDPMRGCSVPIPERTDYPESFWNAPSTCQQSSPPVSPKTVPGHVIPSVLGFDPSQGPVNMPGDGTGRGSTSVGAPTPAHPLNQANISQPPMPRAKGTLVQAESDFHPQTENAKDMCTTDIPMQQAGVADGASGAPAAPVAPMMEPTMLLTGMIHGHSGIPTDIKPVAYASSAGIRETNSIPTTSPNLETQSPRPQQSRTHHQQHTPLASPVTPSPHLAGHFASHGPVSAQTEPCRPTSGAKGPCRQCMEARIRQQAAATMNAAAALPTSVNAPGGGQSTTPQSTLSTSVVTPPTMQPNPMQQSWAHMLGINPYHNPMGALYGPLLQQSMMAAPNGPFNMPQQLSSMPHGLPAQQPGNQVMPMPSSTAPASAQPAPAQRFASPQSSAPPPPPKSTKAANASSKAAEATTTKHVIVDIAETCLSTFPFDEVAKRHNQPEQRVRDIFSAVIQVPLLRCTTDKRRAGKLGTARVKEFNQSKKEMQAQATAGQSRQEAASQPPYLPSPWEVAQFMGPSDVRLGTLSQYSGPW</sequence>
<proteinExistence type="predicted"/>
<feature type="compositionally biased region" description="Pro residues" evidence="1">
    <location>
        <begin position="29"/>
        <end position="54"/>
    </location>
</feature>
<evidence type="ECO:0000313" key="3">
    <source>
        <dbReference type="Proteomes" id="UP000295703"/>
    </source>
</evidence>
<feature type="compositionally biased region" description="Low complexity" evidence="1">
    <location>
        <begin position="427"/>
        <end position="438"/>
    </location>
</feature>
<name>A0A4R8RCW0_COLTR</name>
<organism evidence="2 3">
    <name type="scientific">Colletotrichum trifolii</name>
    <dbReference type="NCBI Taxonomy" id="5466"/>
    <lineage>
        <taxon>Eukaryota</taxon>
        <taxon>Fungi</taxon>
        <taxon>Dikarya</taxon>
        <taxon>Ascomycota</taxon>
        <taxon>Pezizomycotina</taxon>
        <taxon>Sordariomycetes</taxon>
        <taxon>Hypocreomycetidae</taxon>
        <taxon>Glomerellales</taxon>
        <taxon>Glomerellaceae</taxon>
        <taxon>Colletotrichum</taxon>
        <taxon>Colletotrichum orbiculare species complex</taxon>
    </lineage>
</organism>
<feature type="compositionally biased region" description="Low complexity" evidence="1">
    <location>
        <begin position="1"/>
        <end position="26"/>
    </location>
</feature>
<evidence type="ECO:0000313" key="2">
    <source>
        <dbReference type="EMBL" id="TDZ53140.1"/>
    </source>
</evidence>
<feature type="region of interest" description="Disordered" evidence="1">
    <location>
        <begin position="622"/>
        <end position="654"/>
    </location>
</feature>
<feature type="compositionally biased region" description="Polar residues" evidence="1">
    <location>
        <begin position="631"/>
        <end position="643"/>
    </location>
</feature>
<comment type="caution">
    <text evidence="2">The sequence shown here is derived from an EMBL/GenBank/DDBJ whole genome shotgun (WGS) entry which is preliminary data.</text>
</comment>
<feature type="compositionally biased region" description="Low complexity" evidence="1">
    <location>
        <begin position="542"/>
        <end position="556"/>
    </location>
</feature>
<accession>A0A4R8RCW0</accession>
<feature type="region of interest" description="Disordered" evidence="1">
    <location>
        <begin position="103"/>
        <end position="137"/>
    </location>
</feature>
<feature type="region of interest" description="Disordered" evidence="1">
    <location>
        <begin position="1"/>
        <end position="62"/>
    </location>
</feature>
<evidence type="ECO:0000256" key="1">
    <source>
        <dbReference type="SAM" id="MobiDB-lite"/>
    </source>
</evidence>